<evidence type="ECO:0000256" key="3">
    <source>
        <dbReference type="ARBA" id="ARBA00022801"/>
    </source>
</evidence>
<gene>
    <name evidence="6" type="ORF">LG34_11095</name>
</gene>
<dbReference type="SUPFAM" id="SSF50494">
    <property type="entry name" value="Trypsin-like serine proteases"/>
    <property type="match status" value="1"/>
</dbReference>
<dbReference type="InterPro" id="IPR001478">
    <property type="entry name" value="PDZ"/>
</dbReference>
<dbReference type="InterPro" id="IPR036034">
    <property type="entry name" value="PDZ_sf"/>
</dbReference>
<dbReference type="PRINTS" id="PR00834">
    <property type="entry name" value="PROTEASES2C"/>
</dbReference>
<dbReference type="SUPFAM" id="SSF50156">
    <property type="entry name" value="PDZ domain-like"/>
    <property type="match status" value="1"/>
</dbReference>
<dbReference type="EMBL" id="JRFU01000121">
    <property type="protein sequence ID" value="PWE86243.1"/>
    <property type="molecule type" value="Genomic_DNA"/>
</dbReference>
<dbReference type="OrthoDB" id="1765023at2"/>
<evidence type="ECO:0000256" key="1">
    <source>
        <dbReference type="ARBA" id="ARBA00010541"/>
    </source>
</evidence>
<keyword evidence="7" id="KW-1185">Reference proteome</keyword>
<keyword evidence="4" id="KW-0472">Membrane</keyword>
<sequence length="415" mass="44824">MDKKKQEEYHFVKEHIKKIPPDRKKRRMSLGWTILLAAVFGVVAALVFCAVKPAIERLFQSENEQVVLSSDETKEADTADEPVYITETQQMDLNDYQILQNKLYAVGREANKSVVSVKGIGQTTDWFDTEHVMENQGSGIILADTNGRYLIATERKLIAEANQIEVSFYDDSTAEAELIAYDGTTGIAVLSVQKSQVSEDTQNRVAAATLGSSSALTQGTIVIAIGSPLGEPFSVLTGNVTSSSHEVTATDANYKVISTDINAGSGGSGALINLNGEVVGLILQSFGTEAAQSTVTAIGITEIRSMLEKMSNGDTPAYLGLEVSTVSSTIAKENKIPKGVYVKNVAQDSPAMQAGLQNGDVITQIGNTELTSAEQYRTCLLQEKEGQQEKVTLQRMGADKKYQEMTVEVTFDAAK</sequence>
<comment type="caution">
    <text evidence="6">The sequence shown here is derived from an EMBL/GenBank/DDBJ whole genome shotgun (WGS) entry which is preliminary data.</text>
</comment>
<dbReference type="PANTHER" id="PTHR22939">
    <property type="entry name" value="SERINE PROTEASE FAMILY S1C HTRA-RELATED"/>
    <property type="match status" value="1"/>
</dbReference>
<evidence type="ECO:0000313" key="7">
    <source>
        <dbReference type="Proteomes" id="UP000245288"/>
    </source>
</evidence>
<dbReference type="InterPro" id="IPR001940">
    <property type="entry name" value="Peptidase_S1C"/>
</dbReference>
<name>A0A2V1JS86_EUBRA</name>
<dbReference type="Gene3D" id="2.30.42.10">
    <property type="match status" value="1"/>
</dbReference>
<dbReference type="AlphaFoldDB" id="A0A2V1JS86"/>
<evidence type="ECO:0000256" key="2">
    <source>
        <dbReference type="ARBA" id="ARBA00022670"/>
    </source>
</evidence>
<evidence type="ECO:0000259" key="5">
    <source>
        <dbReference type="PROSITE" id="PS50106"/>
    </source>
</evidence>
<keyword evidence="4" id="KW-0812">Transmembrane</keyword>
<dbReference type="PROSITE" id="PS50106">
    <property type="entry name" value="PDZ"/>
    <property type="match status" value="1"/>
</dbReference>
<evidence type="ECO:0000313" key="6">
    <source>
        <dbReference type="EMBL" id="PWE86243.1"/>
    </source>
</evidence>
<feature type="transmembrane region" description="Helical" evidence="4">
    <location>
        <begin position="30"/>
        <end position="55"/>
    </location>
</feature>
<evidence type="ECO:0000256" key="4">
    <source>
        <dbReference type="SAM" id="Phobius"/>
    </source>
</evidence>
<feature type="domain" description="PDZ" evidence="5">
    <location>
        <begin position="304"/>
        <end position="397"/>
    </location>
</feature>
<proteinExistence type="inferred from homology"/>
<dbReference type="InterPro" id="IPR043504">
    <property type="entry name" value="Peptidase_S1_PA_chymotrypsin"/>
</dbReference>
<dbReference type="GO" id="GO:0006508">
    <property type="term" value="P:proteolysis"/>
    <property type="evidence" value="ECO:0007669"/>
    <property type="project" value="UniProtKB-KW"/>
</dbReference>
<dbReference type="PANTHER" id="PTHR22939:SF129">
    <property type="entry name" value="SERINE PROTEASE HTRA2, MITOCHONDRIAL"/>
    <property type="match status" value="1"/>
</dbReference>
<reference evidence="6 7" key="1">
    <citation type="submission" date="2014-09" db="EMBL/GenBank/DDBJ databases">
        <title>Butyrate-producing bacteria isolated from human gut.</title>
        <authorList>
            <person name="Zhang Q."/>
            <person name="Zhao L."/>
        </authorList>
    </citation>
    <scope>NUCLEOTIDE SEQUENCE [LARGE SCALE GENOMIC DNA]</scope>
    <source>
        <strain evidence="6 7">21</strain>
    </source>
</reference>
<keyword evidence="2" id="KW-0645">Protease</keyword>
<organism evidence="6 7">
    <name type="scientific">Eubacterium ramulus</name>
    <dbReference type="NCBI Taxonomy" id="39490"/>
    <lineage>
        <taxon>Bacteria</taxon>
        <taxon>Bacillati</taxon>
        <taxon>Bacillota</taxon>
        <taxon>Clostridia</taxon>
        <taxon>Eubacteriales</taxon>
        <taxon>Eubacteriaceae</taxon>
        <taxon>Eubacterium</taxon>
    </lineage>
</organism>
<dbReference type="Pfam" id="PF13365">
    <property type="entry name" value="Trypsin_2"/>
    <property type="match status" value="1"/>
</dbReference>
<keyword evidence="3" id="KW-0378">Hydrolase</keyword>
<dbReference type="Gene3D" id="2.40.10.10">
    <property type="entry name" value="Trypsin-like serine proteases"/>
    <property type="match status" value="2"/>
</dbReference>
<dbReference type="SMART" id="SM00228">
    <property type="entry name" value="PDZ"/>
    <property type="match status" value="1"/>
</dbReference>
<dbReference type="GO" id="GO:0004252">
    <property type="term" value="F:serine-type endopeptidase activity"/>
    <property type="evidence" value="ECO:0007669"/>
    <property type="project" value="InterPro"/>
</dbReference>
<comment type="similarity">
    <text evidence="1">Belongs to the peptidase S1C family.</text>
</comment>
<keyword evidence="4" id="KW-1133">Transmembrane helix</keyword>
<accession>A0A2V1JS86</accession>
<dbReference type="Proteomes" id="UP000245288">
    <property type="component" value="Unassembled WGS sequence"/>
</dbReference>
<dbReference type="InterPro" id="IPR009003">
    <property type="entry name" value="Peptidase_S1_PA"/>
</dbReference>
<dbReference type="RefSeq" id="WP_109216024.1">
    <property type="nucleotide sequence ID" value="NZ_CABMEW010000012.1"/>
</dbReference>
<dbReference type="Pfam" id="PF13180">
    <property type="entry name" value="PDZ_2"/>
    <property type="match status" value="1"/>
</dbReference>
<protein>
    <recommendedName>
        <fullName evidence="5">PDZ domain-containing protein</fullName>
    </recommendedName>
</protein>